<gene>
    <name evidence="1" type="ORF">KHX94_00965</name>
</gene>
<dbReference type="Proteomes" id="UP000676428">
    <property type="component" value="Chromosome"/>
</dbReference>
<reference evidence="1 2" key="1">
    <citation type="journal article" date="2012" name="Int. J. Syst. Evol. Microbiol.">
        <title>Shewanella dokdonensis sp. nov., isolated from seawater.</title>
        <authorList>
            <person name="Sung H.R."/>
            <person name="Yoon J.H."/>
            <person name="Ghim S.Y."/>
        </authorList>
    </citation>
    <scope>NUCLEOTIDE SEQUENCE [LARGE SCALE GENOMIC DNA]</scope>
    <source>
        <strain evidence="1 2">DSM 23626</strain>
    </source>
</reference>
<dbReference type="Gene3D" id="3.40.630.30">
    <property type="match status" value="1"/>
</dbReference>
<evidence type="ECO:0000313" key="2">
    <source>
        <dbReference type="Proteomes" id="UP000676428"/>
    </source>
</evidence>
<proteinExistence type="predicted"/>
<evidence type="ECO:0008006" key="3">
    <source>
        <dbReference type="Google" id="ProtNLM"/>
    </source>
</evidence>
<dbReference type="RefSeq" id="WP_213682031.1">
    <property type="nucleotide sequence ID" value="NZ_CP074572.1"/>
</dbReference>
<keyword evidence="2" id="KW-1185">Reference proteome</keyword>
<sequence length="51" mass="6273">MLKIRAYQQADADEIYRLFYHTVHIVNRRDYTLRQLAAWAPSEQQFTHYLM</sequence>
<dbReference type="EMBL" id="CP074572">
    <property type="protein sequence ID" value="QVK23403.1"/>
    <property type="molecule type" value="Genomic_DNA"/>
</dbReference>
<protein>
    <recommendedName>
        <fullName evidence="3">GNAT family N-acetyltransferase</fullName>
    </recommendedName>
</protein>
<evidence type="ECO:0000313" key="1">
    <source>
        <dbReference type="EMBL" id="QVK23403.1"/>
    </source>
</evidence>
<organism evidence="1 2">
    <name type="scientific">Shewanella dokdonensis</name>
    <dbReference type="NCBI Taxonomy" id="712036"/>
    <lineage>
        <taxon>Bacteria</taxon>
        <taxon>Pseudomonadati</taxon>
        <taxon>Pseudomonadota</taxon>
        <taxon>Gammaproteobacteria</taxon>
        <taxon>Alteromonadales</taxon>
        <taxon>Shewanellaceae</taxon>
        <taxon>Shewanella</taxon>
    </lineage>
</organism>
<accession>A0ABX8DF91</accession>
<name>A0ABX8DF91_9GAMM</name>